<dbReference type="InterPro" id="IPR026037">
    <property type="entry name" value="PgpA"/>
</dbReference>
<feature type="transmembrane region" description="Helical" evidence="1">
    <location>
        <begin position="125"/>
        <end position="147"/>
    </location>
</feature>
<dbReference type="PIRSF" id="PIRSF006162">
    <property type="entry name" value="PgpA"/>
    <property type="match status" value="1"/>
</dbReference>
<evidence type="ECO:0000313" key="3">
    <source>
        <dbReference type="EMBL" id="RLE15215.1"/>
    </source>
</evidence>
<dbReference type="PANTHER" id="PTHR36305:SF1">
    <property type="entry name" value="PHOSPHATIDYLGLYCEROPHOSPHATASE A"/>
    <property type="match status" value="1"/>
</dbReference>
<dbReference type="Proteomes" id="UP000267654">
    <property type="component" value="Unassembled WGS sequence"/>
</dbReference>
<keyword evidence="1" id="KW-0812">Transmembrane</keyword>
<comment type="caution">
    <text evidence="3">The sequence shown here is derived from an EMBL/GenBank/DDBJ whole genome shotgun (WGS) entry which is preliminary data.</text>
</comment>
<sequence>MKKIILAIGTGLGAGYIPFFPGTVGTLWGVVIYLLLQAITDNLMWYTAITLCILIIGVWTSGECEVILKDKDHRSIVIDEIGGFLVGMIGISFSPFSLFLGFVIFRLFDITKPFYIYKLQNLPAGWGIVADDLAAGALANIFLRIIFSMFNW</sequence>
<keyword evidence="1" id="KW-0472">Membrane</keyword>
<evidence type="ECO:0000256" key="1">
    <source>
        <dbReference type="SAM" id="Phobius"/>
    </source>
</evidence>
<evidence type="ECO:0000259" key="2">
    <source>
        <dbReference type="Pfam" id="PF04608"/>
    </source>
</evidence>
<proteinExistence type="predicted"/>
<feature type="transmembrane region" description="Helical" evidence="1">
    <location>
        <begin position="12"/>
        <end position="36"/>
    </location>
</feature>
<reference evidence="3 4" key="1">
    <citation type="submission" date="2018-06" db="EMBL/GenBank/DDBJ databases">
        <title>Extensive metabolic versatility and redundancy in microbially diverse, dynamic hydrothermal sediments.</title>
        <authorList>
            <person name="Dombrowski N."/>
            <person name="Teske A."/>
            <person name="Baker B.J."/>
        </authorList>
    </citation>
    <scope>NUCLEOTIDE SEQUENCE [LARGE SCALE GENOMIC DNA]</scope>
    <source>
        <strain evidence="3">B19_G9</strain>
    </source>
</reference>
<feature type="domain" description="YutG/PgpA" evidence="2">
    <location>
        <begin position="8"/>
        <end position="146"/>
    </location>
</feature>
<evidence type="ECO:0000313" key="4">
    <source>
        <dbReference type="Proteomes" id="UP000267654"/>
    </source>
</evidence>
<dbReference type="Pfam" id="PF04608">
    <property type="entry name" value="PgpA"/>
    <property type="match status" value="1"/>
</dbReference>
<accession>A0A662DI71</accession>
<protein>
    <submittedName>
        <fullName evidence="3">Phosphatidylglycerophosphatase A</fullName>
    </submittedName>
</protein>
<feature type="transmembrane region" description="Helical" evidence="1">
    <location>
        <begin position="42"/>
        <end position="60"/>
    </location>
</feature>
<feature type="transmembrane region" description="Helical" evidence="1">
    <location>
        <begin position="81"/>
        <end position="105"/>
    </location>
</feature>
<keyword evidence="1" id="KW-1133">Transmembrane helix</keyword>
<name>A0A662DI71_UNCAE</name>
<dbReference type="CDD" id="cd06971">
    <property type="entry name" value="PgpA"/>
    <property type="match status" value="1"/>
</dbReference>
<dbReference type="PANTHER" id="PTHR36305">
    <property type="entry name" value="PHOSPHATIDYLGLYCEROPHOSPHATASE A"/>
    <property type="match status" value="1"/>
</dbReference>
<dbReference type="GO" id="GO:0008962">
    <property type="term" value="F:phosphatidylglycerophosphatase activity"/>
    <property type="evidence" value="ECO:0007669"/>
    <property type="project" value="InterPro"/>
</dbReference>
<dbReference type="InterPro" id="IPR036681">
    <property type="entry name" value="PgpA-like_sf"/>
</dbReference>
<dbReference type="GO" id="GO:0006629">
    <property type="term" value="P:lipid metabolic process"/>
    <property type="evidence" value="ECO:0007669"/>
    <property type="project" value="InterPro"/>
</dbReference>
<gene>
    <name evidence="3" type="ORF">DRI96_00225</name>
</gene>
<dbReference type="SUPFAM" id="SSF101307">
    <property type="entry name" value="YutG-like"/>
    <property type="match status" value="1"/>
</dbReference>
<organism evidence="3 4">
    <name type="scientific">Aerophobetes bacterium</name>
    <dbReference type="NCBI Taxonomy" id="2030807"/>
    <lineage>
        <taxon>Bacteria</taxon>
        <taxon>Candidatus Aerophobota</taxon>
    </lineage>
</organism>
<dbReference type="EMBL" id="QMQB01000005">
    <property type="protein sequence ID" value="RLE15215.1"/>
    <property type="molecule type" value="Genomic_DNA"/>
</dbReference>
<dbReference type="InterPro" id="IPR007686">
    <property type="entry name" value="YutG/PgpA"/>
</dbReference>
<dbReference type="AlphaFoldDB" id="A0A662DI71"/>